<feature type="region of interest" description="Disordered" evidence="1">
    <location>
        <begin position="438"/>
        <end position="462"/>
    </location>
</feature>
<comment type="caution">
    <text evidence="2">The sequence shown here is derived from an EMBL/GenBank/DDBJ whole genome shotgun (WGS) entry which is preliminary data.</text>
</comment>
<dbReference type="OrthoDB" id="3164835at2759"/>
<feature type="compositionally biased region" description="Pro residues" evidence="1">
    <location>
        <begin position="154"/>
        <end position="170"/>
    </location>
</feature>
<sequence length="462" mass="51216">MFSLTQPRAEKSAALSRIKVFEDSATFEHLMRLCYPVHRPAIYDLTLLEKVLRAAMKYQMQTATELLTSTFRDLIKTHPQRSFAMACRLRLESEAVLAARAWKSLAPSLSDASDSFVRTVAGGTYIPQMADISAAAYFRLLQFLRGETVYTFLAPPPPPPPPQSPSPGPRLPRSTSEVLPPDVILRSIDGETFPAHTTVLRIAQAHALLGSQDSEVGSGDPEAAPPSKTREIAVDVDSNTLRAMLDFCYPMPYLAPLSLRELALVVEGSQRLGSGMQAIANAAMQQMMQHLKTAPLSVYLLTWNHCCDQEAQEAAREVVLRGIRDMYAPEMEDVPACLYHALLEFQHRARGIVAAIMAPYVRSPSWLPKTLSFISGNRLETIPVSLSLPLIMKIAPQLQPSYDCSSCKYMHPSGYEACRTYSIYEQSKRLTDILQENETGSEHQERTAAGYRKPPVHSHIGG</sequence>
<evidence type="ECO:0000313" key="2">
    <source>
        <dbReference type="EMBL" id="GJF00166.1"/>
    </source>
</evidence>
<protein>
    <submittedName>
        <fullName evidence="2">BTB domain-containing protein</fullName>
    </submittedName>
</protein>
<dbReference type="Proteomes" id="UP000703269">
    <property type="component" value="Unassembled WGS sequence"/>
</dbReference>
<gene>
    <name evidence="2" type="ORF">PsYK624_164450</name>
</gene>
<feature type="region of interest" description="Disordered" evidence="1">
    <location>
        <begin position="152"/>
        <end position="176"/>
    </location>
</feature>
<dbReference type="AlphaFoldDB" id="A0A9P3LM88"/>
<dbReference type="EMBL" id="BPQB01000137">
    <property type="protein sequence ID" value="GJF00166.1"/>
    <property type="molecule type" value="Genomic_DNA"/>
</dbReference>
<keyword evidence="3" id="KW-1185">Reference proteome</keyword>
<organism evidence="2 3">
    <name type="scientific">Phanerochaete sordida</name>
    <dbReference type="NCBI Taxonomy" id="48140"/>
    <lineage>
        <taxon>Eukaryota</taxon>
        <taxon>Fungi</taxon>
        <taxon>Dikarya</taxon>
        <taxon>Basidiomycota</taxon>
        <taxon>Agaricomycotina</taxon>
        <taxon>Agaricomycetes</taxon>
        <taxon>Polyporales</taxon>
        <taxon>Phanerochaetaceae</taxon>
        <taxon>Phanerochaete</taxon>
    </lineage>
</organism>
<proteinExistence type="predicted"/>
<dbReference type="CDD" id="cd18186">
    <property type="entry name" value="BTB_POZ_ZBTB_KLHL-like"/>
    <property type="match status" value="1"/>
</dbReference>
<accession>A0A9P3LM88</accession>
<dbReference type="Gene3D" id="3.30.710.10">
    <property type="entry name" value="Potassium Channel Kv1.1, Chain A"/>
    <property type="match status" value="1"/>
</dbReference>
<name>A0A9P3LM88_9APHY</name>
<evidence type="ECO:0000313" key="3">
    <source>
        <dbReference type="Proteomes" id="UP000703269"/>
    </source>
</evidence>
<reference evidence="2 3" key="1">
    <citation type="submission" date="2021-08" db="EMBL/GenBank/DDBJ databases">
        <title>Draft Genome Sequence of Phanerochaete sordida strain YK-624.</title>
        <authorList>
            <person name="Mori T."/>
            <person name="Dohra H."/>
            <person name="Suzuki T."/>
            <person name="Kawagishi H."/>
            <person name="Hirai H."/>
        </authorList>
    </citation>
    <scope>NUCLEOTIDE SEQUENCE [LARGE SCALE GENOMIC DNA]</scope>
    <source>
        <strain evidence="2 3">YK-624</strain>
    </source>
</reference>
<evidence type="ECO:0000256" key="1">
    <source>
        <dbReference type="SAM" id="MobiDB-lite"/>
    </source>
</evidence>
<dbReference type="InterPro" id="IPR011333">
    <property type="entry name" value="SKP1/BTB/POZ_sf"/>
</dbReference>